<organism evidence="6 7">
    <name type="scientific">Dreissena polymorpha</name>
    <name type="common">Zebra mussel</name>
    <name type="synonym">Mytilus polymorpha</name>
    <dbReference type="NCBI Taxonomy" id="45954"/>
    <lineage>
        <taxon>Eukaryota</taxon>
        <taxon>Metazoa</taxon>
        <taxon>Spiralia</taxon>
        <taxon>Lophotrochozoa</taxon>
        <taxon>Mollusca</taxon>
        <taxon>Bivalvia</taxon>
        <taxon>Autobranchia</taxon>
        <taxon>Heteroconchia</taxon>
        <taxon>Euheterodonta</taxon>
        <taxon>Imparidentia</taxon>
        <taxon>Neoheterodontei</taxon>
        <taxon>Myida</taxon>
        <taxon>Dreissenoidea</taxon>
        <taxon>Dreissenidae</taxon>
        <taxon>Dreissena</taxon>
    </lineage>
</organism>
<dbReference type="PRINTS" id="PR00007">
    <property type="entry name" value="COMPLEMNTC1Q"/>
</dbReference>
<evidence type="ECO:0000313" key="6">
    <source>
        <dbReference type="EMBL" id="KAH3853729.1"/>
    </source>
</evidence>
<comment type="caution">
    <text evidence="6">The sequence shown here is derived from an EMBL/GenBank/DDBJ whole genome shotgun (WGS) entry which is preliminary data.</text>
</comment>
<comment type="subcellular location">
    <subcellularLocation>
        <location evidence="1">Secreted</location>
    </subcellularLocation>
</comment>
<dbReference type="InterPro" id="IPR050822">
    <property type="entry name" value="Cerebellin_Synaptic_Org"/>
</dbReference>
<proteinExistence type="predicted"/>
<protein>
    <recommendedName>
        <fullName evidence="5">C1q domain-containing protein</fullName>
    </recommendedName>
</protein>
<dbReference type="PANTHER" id="PTHR22923">
    <property type="entry name" value="CEREBELLIN-RELATED"/>
    <property type="match status" value="1"/>
</dbReference>
<dbReference type="InterPro" id="IPR001073">
    <property type="entry name" value="C1q_dom"/>
</dbReference>
<dbReference type="AlphaFoldDB" id="A0A9D4L9K1"/>
<keyword evidence="2" id="KW-0964">Secreted</keyword>
<evidence type="ECO:0000256" key="1">
    <source>
        <dbReference type="ARBA" id="ARBA00004613"/>
    </source>
</evidence>
<dbReference type="InterPro" id="IPR008983">
    <property type="entry name" value="Tumour_necrosis_fac-like_dom"/>
</dbReference>
<dbReference type="SMART" id="SM00110">
    <property type="entry name" value="C1Q"/>
    <property type="match status" value="1"/>
</dbReference>
<feature type="coiled-coil region" evidence="4">
    <location>
        <begin position="12"/>
        <end position="64"/>
    </location>
</feature>
<dbReference type="EMBL" id="JAIWYP010000003">
    <property type="protein sequence ID" value="KAH3853729.1"/>
    <property type="molecule type" value="Genomic_DNA"/>
</dbReference>
<reference evidence="6" key="2">
    <citation type="submission" date="2020-11" db="EMBL/GenBank/DDBJ databases">
        <authorList>
            <person name="McCartney M.A."/>
            <person name="Auch B."/>
            <person name="Kono T."/>
            <person name="Mallez S."/>
            <person name="Becker A."/>
            <person name="Gohl D.M."/>
            <person name="Silverstein K.A.T."/>
            <person name="Koren S."/>
            <person name="Bechman K.B."/>
            <person name="Herman A."/>
            <person name="Abrahante J.E."/>
            <person name="Garbe J."/>
        </authorList>
    </citation>
    <scope>NUCLEOTIDE SEQUENCE</scope>
    <source>
        <strain evidence="6">Duluth1</strain>
        <tissue evidence="6">Whole animal</tissue>
    </source>
</reference>
<keyword evidence="4" id="KW-0175">Coiled coil</keyword>
<gene>
    <name evidence="6" type="ORF">DPMN_096261</name>
</gene>
<dbReference type="PANTHER" id="PTHR22923:SF116">
    <property type="entry name" value="C1Q DOMAIN-CONTAINING PROTEIN"/>
    <property type="match status" value="1"/>
</dbReference>
<evidence type="ECO:0000256" key="3">
    <source>
        <dbReference type="ARBA" id="ARBA00022729"/>
    </source>
</evidence>
<dbReference type="Pfam" id="PF00386">
    <property type="entry name" value="C1q"/>
    <property type="match status" value="1"/>
</dbReference>
<evidence type="ECO:0000313" key="7">
    <source>
        <dbReference type="Proteomes" id="UP000828390"/>
    </source>
</evidence>
<keyword evidence="3" id="KW-0732">Signal</keyword>
<name>A0A9D4L9K1_DREPO</name>
<dbReference type="SUPFAM" id="SSF49842">
    <property type="entry name" value="TNF-like"/>
    <property type="match status" value="1"/>
</dbReference>
<dbReference type="PROSITE" id="PS50871">
    <property type="entry name" value="C1Q"/>
    <property type="match status" value="1"/>
</dbReference>
<dbReference type="GO" id="GO:0005576">
    <property type="term" value="C:extracellular region"/>
    <property type="evidence" value="ECO:0007669"/>
    <property type="project" value="UniProtKB-SubCell"/>
</dbReference>
<accession>A0A9D4L9K1</accession>
<dbReference type="Gene3D" id="2.60.120.40">
    <property type="match status" value="1"/>
</dbReference>
<dbReference type="Proteomes" id="UP000828390">
    <property type="component" value="Unassembled WGS sequence"/>
</dbReference>
<keyword evidence="7" id="KW-1185">Reference proteome</keyword>
<sequence>MLNSNFITAIAASDVETRLRSLEHQMKAISESNQADIKALQSLVQDQQNKIDHLEHETEAQKRLNGQLLAAMRNVSGVSMSRRANAKKDQPPEVVSFTAVKANDQIHIGINQNIIFEQVISNIGNGYHADHGLFVAPTSGIYLFSTSLLHRATIGQPLHAEITHSGVPVVRIHGDDNIYDSGSQTVIIQVNQGEEVWVRNIDYNDENIAGSLFSSFAGVLIVPM</sequence>
<reference evidence="6" key="1">
    <citation type="journal article" date="2019" name="bioRxiv">
        <title>The Genome of the Zebra Mussel, Dreissena polymorpha: A Resource for Invasive Species Research.</title>
        <authorList>
            <person name="McCartney M.A."/>
            <person name="Auch B."/>
            <person name="Kono T."/>
            <person name="Mallez S."/>
            <person name="Zhang Y."/>
            <person name="Obille A."/>
            <person name="Becker A."/>
            <person name="Abrahante J.E."/>
            <person name="Garbe J."/>
            <person name="Badalamenti J.P."/>
            <person name="Herman A."/>
            <person name="Mangelson H."/>
            <person name="Liachko I."/>
            <person name="Sullivan S."/>
            <person name="Sone E.D."/>
            <person name="Koren S."/>
            <person name="Silverstein K.A.T."/>
            <person name="Beckman K.B."/>
            <person name="Gohl D.M."/>
        </authorList>
    </citation>
    <scope>NUCLEOTIDE SEQUENCE</scope>
    <source>
        <strain evidence="6">Duluth1</strain>
        <tissue evidence="6">Whole animal</tissue>
    </source>
</reference>
<feature type="domain" description="C1q" evidence="5">
    <location>
        <begin position="90"/>
        <end position="224"/>
    </location>
</feature>
<evidence type="ECO:0000256" key="4">
    <source>
        <dbReference type="SAM" id="Coils"/>
    </source>
</evidence>
<evidence type="ECO:0000256" key="2">
    <source>
        <dbReference type="ARBA" id="ARBA00022525"/>
    </source>
</evidence>
<evidence type="ECO:0000259" key="5">
    <source>
        <dbReference type="PROSITE" id="PS50871"/>
    </source>
</evidence>